<dbReference type="PIRSF" id="PIRSF038973">
    <property type="entry name" value="SpoIIM"/>
    <property type="match status" value="1"/>
</dbReference>
<organism evidence="2 3">
    <name type="scientific">Luoshenia tenuis</name>
    <dbReference type="NCBI Taxonomy" id="2763654"/>
    <lineage>
        <taxon>Bacteria</taxon>
        <taxon>Bacillati</taxon>
        <taxon>Bacillota</taxon>
        <taxon>Clostridia</taxon>
        <taxon>Christensenellales</taxon>
        <taxon>Christensenellaceae</taxon>
        <taxon>Luoshenia</taxon>
    </lineage>
</organism>
<evidence type="ECO:0000313" key="2">
    <source>
        <dbReference type="EMBL" id="MBC8528853.1"/>
    </source>
</evidence>
<protein>
    <recommendedName>
        <fullName evidence="4">Stage II sporulation protein M</fullName>
    </recommendedName>
</protein>
<dbReference type="RefSeq" id="WP_249284806.1">
    <property type="nucleotide sequence ID" value="NZ_JACRSO010000002.1"/>
</dbReference>
<evidence type="ECO:0000256" key="1">
    <source>
        <dbReference type="SAM" id="Phobius"/>
    </source>
</evidence>
<reference evidence="2" key="1">
    <citation type="submission" date="2020-08" db="EMBL/GenBank/DDBJ databases">
        <title>Genome public.</title>
        <authorList>
            <person name="Liu C."/>
            <person name="Sun Q."/>
        </authorList>
    </citation>
    <scope>NUCLEOTIDE SEQUENCE</scope>
    <source>
        <strain evidence="2">NSJ-44</strain>
    </source>
</reference>
<dbReference type="InterPro" id="IPR014196">
    <property type="entry name" value="SpoIIM"/>
</dbReference>
<dbReference type="AlphaFoldDB" id="A0A926D092"/>
<keyword evidence="1" id="KW-0472">Membrane</keyword>
<accession>A0A926D092</accession>
<proteinExistence type="predicted"/>
<feature type="transmembrane region" description="Helical" evidence="1">
    <location>
        <begin position="172"/>
        <end position="198"/>
    </location>
</feature>
<dbReference type="EMBL" id="JACRSO010000002">
    <property type="protein sequence ID" value="MBC8528853.1"/>
    <property type="molecule type" value="Genomic_DNA"/>
</dbReference>
<sequence length="207" mass="22529">MTGRLSGRLAAHLKENFGLYLLILFFFLIGLVSGMVTVKILPDGQRDGLQSILGVVTDNTARPLSETLQRSLFTHYQALILITLSGFTVLGPPVALAIVGVRGFSQGFTLASMCYVWGFKGALAAFLTLFIPSLILLPVLWFLALKSIQMSTEALRLKIMHLHMPLDRKKSYLSSCCAGGVILLGVVLFEAFLAPWILSGLSGWLVS</sequence>
<feature type="transmembrane region" description="Helical" evidence="1">
    <location>
        <begin position="121"/>
        <end position="143"/>
    </location>
</feature>
<name>A0A926D092_9FIRM</name>
<dbReference type="Proteomes" id="UP000654279">
    <property type="component" value="Unassembled WGS sequence"/>
</dbReference>
<keyword evidence="3" id="KW-1185">Reference proteome</keyword>
<comment type="caution">
    <text evidence="2">The sequence shown here is derived from an EMBL/GenBank/DDBJ whole genome shotgun (WGS) entry which is preliminary data.</text>
</comment>
<gene>
    <name evidence="2" type="ORF">H8699_05390</name>
</gene>
<feature type="transmembrane region" description="Helical" evidence="1">
    <location>
        <begin position="78"/>
        <end position="101"/>
    </location>
</feature>
<feature type="transmembrane region" description="Helical" evidence="1">
    <location>
        <begin position="20"/>
        <end position="41"/>
    </location>
</feature>
<evidence type="ECO:0008006" key="4">
    <source>
        <dbReference type="Google" id="ProtNLM"/>
    </source>
</evidence>
<evidence type="ECO:0000313" key="3">
    <source>
        <dbReference type="Proteomes" id="UP000654279"/>
    </source>
</evidence>
<keyword evidence="1" id="KW-1133">Transmembrane helix</keyword>
<keyword evidence="1" id="KW-0812">Transmembrane</keyword>